<evidence type="ECO:0000256" key="2">
    <source>
        <dbReference type="ARBA" id="ARBA00022737"/>
    </source>
</evidence>
<keyword evidence="2" id="KW-0677">Repeat</keyword>
<evidence type="ECO:0000256" key="3">
    <source>
        <dbReference type="PROSITE-ProRule" id="PRU00221"/>
    </source>
</evidence>
<dbReference type="InterPro" id="IPR015943">
    <property type="entry name" value="WD40/YVTN_repeat-like_dom_sf"/>
</dbReference>
<sequence>MSKLFIPTVNVGLAHEADIYCLELSQPFTITAGGDGVLKLWKNKILEGQLPKEHVYTLNVNQVGIHHAHYLHYIEPVDQKEIFLVACVGFNGSLHLYEFDLTEKKFHNLSESVKFSGAKDEAGSQLGIDFNESFWSVKFVPKDLINGIETHKLVLATVEGSLISYNFEYLSGEQSFSKDEVTHSEFSFKNKQKINTLTKINKSDGFPLALDCNNVRKIITMGYSNGEVLILELQTLRTLFNISLSPYPVRNLKVSHDGKLLSIAHDMGSYGRMSLVDTDYGEHLGDYTVATHSATAAGSATTNESLIGFAHNKWVLQNDFNESDEFCISGGLDGKLRVWNTIKRERVSTLNMSNLDIEDETKILTHDEHNNNLDNPGILGCKYIPKNYRGGMGSDSNEGLVVVCLDRSVRWYREAGGI</sequence>
<organism evidence="4 5">
    <name type="scientific">Hanseniaspora osmophila</name>
    <dbReference type="NCBI Taxonomy" id="56408"/>
    <lineage>
        <taxon>Eukaryota</taxon>
        <taxon>Fungi</taxon>
        <taxon>Dikarya</taxon>
        <taxon>Ascomycota</taxon>
        <taxon>Saccharomycotina</taxon>
        <taxon>Saccharomycetes</taxon>
        <taxon>Saccharomycodales</taxon>
        <taxon>Saccharomycodaceae</taxon>
        <taxon>Hanseniaspora</taxon>
    </lineage>
</organism>
<dbReference type="PROSITE" id="PS50082">
    <property type="entry name" value="WD_REPEATS_2"/>
    <property type="match status" value="1"/>
</dbReference>
<protein>
    <submittedName>
        <fullName evidence="4">Antiviral protein SKI8</fullName>
    </submittedName>
</protein>
<dbReference type="OrthoDB" id="10251741at2759"/>
<keyword evidence="1 3" id="KW-0853">WD repeat</keyword>
<dbReference type="InterPro" id="IPR036322">
    <property type="entry name" value="WD40_repeat_dom_sf"/>
</dbReference>
<evidence type="ECO:0000313" key="4">
    <source>
        <dbReference type="EMBL" id="OEJ80848.1"/>
    </source>
</evidence>
<dbReference type="FunCoup" id="A0A1E5R1R6">
    <property type="interactions" value="162"/>
</dbReference>
<feature type="repeat" description="WD" evidence="3">
    <location>
        <begin position="308"/>
        <end position="349"/>
    </location>
</feature>
<keyword evidence="5" id="KW-1185">Reference proteome</keyword>
<comment type="caution">
    <text evidence="4">The sequence shown here is derived from an EMBL/GenBank/DDBJ whole genome shotgun (WGS) entry which is preliminary data.</text>
</comment>
<name>A0A1E5R1R6_9ASCO</name>
<dbReference type="InParanoid" id="A0A1E5R1R6"/>
<accession>A0A1E5R1R6</accession>
<dbReference type="GO" id="GO:0005634">
    <property type="term" value="C:nucleus"/>
    <property type="evidence" value="ECO:0007669"/>
    <property type="project" value="TreeGrafter"/>
</dbReference>
<reference evidence="5" key="1">
    <citation type="journal article" date="2016" name="Genome Announc.">
        <title>Genome sequences of three species of Hanseniaspora isolated from spontaneous wine fermentations.</title>
        <authorList>
            <person name="Sternes P.R."/>
            <person name="Lee D."/>
            <person name="Kutyna D.R."/>
            <person name="Borneman A.R."/>
        </authorList>
    </citation>
    <scope>NUCLEOTIDE SEQUENCE [LARGE SCALE GENOMIC DNA]</scope>
    <source>
        <strain evidence="5">AWRI3579</strain>
    </source>
</reference>
<proteinExistence type="predicted"/>
<dbReference type="PANTHER" id="PTHR44090">
    <property type="entry name" value="WD REPEAT-CONTAINING PROTEIN 61"/>
    <property type="match status" value="1"/>
</dbReference>
<dbReference type="EMBL" id="LPNM01000011">
    <property type="protein sequence ID" value="OEJ80848.1"/>
    <property type="molecule type" value="Genomic_DNA"/>
</dbReference>
<dbReference type="PANTHER" id="PTHR44090:SF1">
    <property type="entry name" value="SUPERKILLER COMPLEX PROTEIN 8"/>
    <property type="match status" value="1"/>
</dbReference>
<gene>
    <name evidence="4" type="ORF">AWRI3579_g4332</name>
</gene>
<dbReference type="STRING" id="56408.A0A1E5R1R6"/>
<evidence type="ECO:0000313" key="5">
    <source>
        <dbReference type="Proteomes" id="UP000095728"/>
    </source>
</evidence>
<dbReference type="SMART" id="SM00320">
    <property type="entry name" value="WD40"/>
    <property type="match status" value="3"/>
</dbReference>
<dbReference type="Proteomes" id="UP000095728">
    <property type="component" value="Unassembled WGS sequence"/>
</dbReference>
<dbReference type="InterPro" id="IPR001680">
    <property type="entry name" value="WD40_rpt"/>
</dbReference>
<dbReference type="GO" id="GO:0032991">
    <property type="term" value="C:protein-containing complex"/>
    <property type="evidence" value="ECO:0007669"/>
    <property type="project" value="UniProtKB-ARBA"/>
</dbReference>
<dbReference type="Pfam" id="PF00400">
    <property type="entry name" value="WD40"/>
    <property type="match status" value="1"/>
</dbReference>
<dbReference type="InterPro" id="IPR051510">
    <property type="entry name" value="SKI8"/>
</dbReference>
<dbReference type="AlphaFoldDB" id="A0A1E5R1R6"/>
<dbReference type="SUPFAM" id="SSF50978">
    <property type="entry name" value="WD40 repeat-like"/>
    <property type="match status" value="1"/>
</dbReference>
<evidence type="ECO:0000256" key="1">
    <source>
        <dbReference type="ARBA" id="ARBA00022574"/>
    </source>
</evidence>
<dbReference type="Gene3D" id="2.130.10.10">
    <property type="entry name" value="YVTN repeat-like/Quinoprotein amine dehydrogenase"/>
    <property type="match status" value="1"/>
</dbReference>